<evidence type="ECO:0000313" key="2">
    <source>
        <dbReference type="Proteomes" id="UP001469553"/>
    </source>
</evidence>
<sequence>MRITPHSYQVTPSVSVNISIAVIKICSRFSRISMELRLFGFPVQSPHAIPGPDDFCITKMMLLGLMELSVSGGISLHSPRLVDLKIRLCPLTQSAARLLTQQSKQAGRKRAVQQRTFEKVYKDKKNMTA</sequence>
<dbReference type="EMBL" id="JAHRIP010056796">
    <property type="protein sequence ID" value="MEQ2302487.1"/>
    <property type="molecule type" value="Genomic_DNA"/>
</dbReference>
<dbReference type="Proteomes" id="UP001469553">
    <property type="component" value="Unassembled WGS sequence"/>
</dbReference>
<accession>A0ABV0Z8E8</accession>
<name>A0ABV0Z8E8_9TELE</name>
<evidence type="ECO:0000313" key="1">
    <source>
        <dbReference type="EMBL" id="MEQ2302487.1"/>
    </source>
</evidence>
<protein>
    <submittedName>
        <fullName evidence="1">Uncharacterized protein</fullName>
    </submittedName>
</protein>
<comment type="caution">
    <text evidence="1">The sequence shown here is derived from an EMBL/GenBank/DDBJ whole genome shotgun (WGS) entry which is preliminary data.</text>
</comment>
<organism evidence="1 2">
    <name type="scientific">Ameca splendens</name>
    <dbReference type="NCBI Taxonomy" id="208324"/>
    <lineage>
        <taxon>Eukaryota</taxon>
        <taxon>Metazoa</taxon>
        <taxon>Chordata</taxon>
        <taxon>Craniata</taxon>
        <taxon>Vertebrata</taxon>
        <taxon>Euteleostomi</taxon>
        <taxon>Actinopterygii</taxon>
        <taxon>Neopterygii</taxon>
        <taxon>Teleostei</taxon>
        <taxon>Neoteleostei</taxon>
        <taxon>Acanthomorphata</taxon>
        <taxon>Ovalentaria</taxon>
        <taxon>Atherinomorphae</taxon>
        <taxon>Cyprinodontiformes</taxon>
        <taxon>Goodeidae</taxon>
        <taxon>Ameca</taxon>
    </lineage>
</organism>
<keyword evidence="2" id="KW-1185">Reference proteome</keyword>
<proteinExistence type="predicted"/>
<gene>
    <name evidence="1" type="ORF">AMECASPLE_007289</name>
</gene>
<reference evidence="1 2" key="1">
    <citation type="submission" date="2021-06" db="EMBL/GenBank/DDBJ databases">
        <authorList>
            <person name="Palmer J.M."/>
        </authorList>
    </citation>
    <scope>NUCLEOTIDE SEQUENCE [LARGE SCALE GENOMIC DNA]</scope>
    <source>
        <strain evidence="1 2">AS_MEX2019</strain>
        <tissue evidence="1">Muscle</tissue>
    </source>
</reference>